<organism evidence="1 2">
    <name type="scientific">Pluteus cervinus</name>
    <dbReference type="NCBI Taxonomy" id="181527"/>
    <lineage>
        <taxon>Eukaryota</taxon>
        <taxon>Fungi</taxon>
        <taxon>Dikarya</taxon>
        <taxon>Basidiomycota</taxon>
        <taxon>Agaricomycotina</taxon>
        <taxon>Agaricomycetes</taxon>
        <taxon>Agaricomycetidae</taxon>
        <taxon>Agaricales</taxon>
        <taxon>Pluteineae</taxon>
        <taxon>Pluteaceae</taxon>
        <taxon>Pluteus</taxon>
    </lineage>
</organism>
<reference evidence="1 2" key="1">
    <citation type="journal article" date="2019" name="Nat. Ecol. Evol.">
        <title>Megaphylogeny resolves global patterns of mushroom evolution.</title>
        <authorList>
            <person name="Varga T."/>
            <person name="Krizsan K."/>
            <person name="Foldi C."/>
            <person name="Dima B."/>
            <person name="Sanchez-Garcia M."/>
            <person name="Sanchez-Ramirez S."/>
            <person name="Szollosi G.J."/>
            <person name="Szarkandi J.G."/>
            <person name="Papp V."/>
            <person name="Albert L."/>
            <person name="Andreopoulos W."/>
            <person name="Angelini C."/>
            <person name="Antonin V."/>
            <person name="Barry K.W."/>
            <person name="Bougher N.L."/>
            <person name="Buchanan P."/>
            <person name="Buyck B."/>
            <person name="Bense V."/>
            <person name="Catcheside P."/>
            <person name="Chovatia M."/>
            <person name="Cooper J."/>
            <person name="Damon W."/>
            <person name="Desjardin D."/>
            <person name="Finy P."/>
            <person name="Geml J."/>
            <person name="Haridas S."/>
            <person name="Hughes K."/>
            <person name="Justo A."/>
            <person name="Karasinski D."/>
            <person name="Kautmanova I."/>
            <person name="Kiss B."/>
            <person name="Kocsube S."/>
            <person name="Kotiranta H."/>
            <person name="LaButti K.M."/>
            <person name="Lechner B.E."/>
            <person name="Liimatainen K."/>
            <person name="Lipzen A."/>
            <person name="Lukacs Z."/>
            <person name="Mihaltcheva S."/>
            <person name="Morgado L.N."/>
            <person name="Niskanen T."/>
            <person name="Noordeloos M.E."/>
            <person name="Ohm R.A."/>
            <person name="Ortiz-Santana B."/>
            <person name="Ovrebo C."/>
            <person name="Racz N."/>
            <person name="Riley R."/>
            <person name="Savchenko A."/>
            <person name="Shiryaev A."/>
            <person name="Soop K."/>
            <person name="Spirin V."/>
            <person name="Szebenyi C."/>
            <person name="Tomsovsky M."/>
            <person name="Tulloss R.E."/>
            <person name="Uehling J."/>
            <person name="Grigoriev I.V."/>
            <person name="Vagvolgyi C."/>
            <person name="Papp T."/>
            <person name="Martin F.M."/>
            <person name="Miettinen O."/>
            <person name="Hibbett D.S."/>
            <person name="Nagy L.G."/>
        </authorList>
    </citation>
    <scope>NUCLEOTIDE SEQUENCE [LARGE SCALE GENOMIC DNA]</scope>
    <source>
        <strain evidence="1 2">NL-1719</strain>
    </source>
</reference>
<dbReference type="EMBL" id="ML208344">
    <property type="protein sequence ID" value="TFK68763.1"/>
    <property type="molecule type" value="Genomic_DNA"/>
</dbReference>
<name>A0ACD3AS45_9AGAR</name>
<evidence type="ECO:0000313" key="2">
    <source>
        <dbReference type="Proteomes" id="UP000308600"/>
    </source>
</evidence>
<gene>
    <name evidence="1" type="ORF">BDN72DRAFT_768833</name>
</gene>
<proteinExistence type="predicted"/>
<protein>
    <submittedName>
        <fullName evidence="1">Uncharacterized protein</fullName>
    </submittedName>
</protein>
<dbReference type="Proteomes" id="UP000308600">
    <property type="component" value="Unassembled WGS sequence"/>
</dbReference>
<sequence>MAPPPPPAGYPPPQDCPILVWMLSLNREYTKEEYTQCYEVVKACIPHVKFAYDYKNPDSFRQIITHMLPLLMMRHRRIPRLKWRDLSTPQGKRWIEQIADDMPPERFMASKIGYHLFWENSLCGMAMTQGHERKVVNIGLAMKQRSVEPKGVSVSTYKESLTHKLTDRESSMLSEDGLTDETILRRLCIILALKQAYLAAIGQPIGFDYRRIDVDIPNNKLTGDDVLLEGWEFRLFGARLGVARGDQLVTEQYDCVCAFFRGSRDTTFIWDSQEKTLESWVQFINIDQMMKVLPKLMA</sequence>
<keyword evidence="2" id="KW-1185">Reference proteome</keyword>
<evidence type="ECO:0000313" key="1">
    <source>
        <dbReference type="EMBL" id="TFK68763.1"/>
    </source>
</evidence>
<accession>A0ACD3AS45</accession>